<keyword evidence="9" id="KW-0472">Membrane</keyword>
<feature type="disulfide bond" evidence="13">
    <location>
        <begin position="313"/>
        <end position="325"/>
    </location>
</feature>
<dbReference type="InterPro" id="IPR002172">
    <property type="entry name" value="LDrepeatLR_classA_rpt"/>
</dbReference>
<dbReference type="GO" id="GO:0005886">
    <property type="term" value="C:plasma membrane"/>
    <property type="evidence" value="ECO:0007669"/>
    <property type="project" value="TreeGrafter"/>
</dbReference>
<keyword evidence="10 13" id="KW-1015">Disulfide bond</keyword>
<sequence>MYWSVWAGLDGGGAARIEAAAMDASRRRALLADDLTWPNGLVIDLQTHYLYWCDVYLNKIERILVTSSGDVAPGAKRELLLKNTPETPLSKPYGLAVYEDWVVWSEHGSGLVRRLLANGSVDTLRAFSAPLYDIRLVSAAARSGKNACSHNNGGCPELCLPTAPDERRCAGAGGAAAGGAEAAPCPAKHFHCGQGRCIDSSFVCDGDADCPDGSDEDTSPTGPCANVTCNEDQFMQCDSSRCIPKSWICDGLKDCSDGADETARACSQAACAPGLFTCARSRRCLPAAWRCDGAPDCGARDRSDEQGCAAAPCAAPAFRCAAGACLPWEYVCDGHADCAGADDERACAATPEPAPDAAPRRRRPHHNETDKHGLCEDHEFQCNNRECIRMEFRCDLRVDCLDGSDEAGCPAAPAPPAAAATAAAPAGECAAPAVRCDNDTRCVPLQQLCDGAQDCADGADEADRCGSVFVPFMLDNN</sequence>
<keyword evidence="11" id="KW-0675">Receptor</keyword>
<feature type="region of interest" description="Disordered" evidence="14">
    <location>
        <begin position="349"/>
        <end position="370"/>
    </location>
</feature>
<dbReference type="SMART" id="SM00192">
    <property type="entry name" value="LDLa"/>
    <property type="match status" value="6"/>
</dbReference>
<keyword evidence="7" id="KW-0106">Calcium</keyword>
<dbReference type="Gene3D" id="4.10.400.10">
    <property type="entry name" value="Low-density Lipoprotein Receptor"/>
    <property type="match status" value="6"/>
</dbReference>
<dbReference type="PROSITE" id="PS01209">
    <property type="entry name" value="LDLRA_1"/>
    <property type="match status" value="3"/>
</dbReference>
<evidence type="ECO:0000256" key="14">
    <source>
        <dbReference type="SAM" id="MobiDB-lite"/>
    </source>
</evidence>
<feature type="disulfide bond" evidence="13">
    <location>
        <begin position="382"/>
        <end position="400"/>
    </location>
</feature>
<dbReference type="FunFam" id="4.10.400.10:FF:000034">
    <property type="entry name" value="Low-density lipoprotein receptor-related protein 2"/>
    <property type="match status" value="1"/>
</dbReference>
<feature type="disulfide bond" evidence="13">
    <location>
        <begin position="192"/>
        <end position="210"/>
    </location>
</feature>
<keyword evidence="5" id="KW-0732">Signal</keyword>
<keyword evidence="3" id="KW-0254">Endocytosis</keyword>
<dbReference type="AlphaFoldDB" id="A0A8J9UBU5"/>
<dbReference type="Pfam" id="PF00058">
    <property type="entry name" value="Ldl_recept_b"/>
    <property type="match status" value="1"/>
</dbReference>
<evidence type="ECO:0000313" key="15">
    <source>
        <dbReference type="EMBL" id="CAH0717531.1"/>
    </source>
</evidence>
<evidence type="ECO:0000256" key="5">
    <source>
        <dbReference type="ARBA" id="ARBA00022729"/>
    </source>
</evidence>
<dbReference type="PANTHER" id="PTHR22722">
    <property type="entry name" value="LOW-DENSITY LIPOPROTEIN RECEPTOR-RELATED PROTEIN 2-RELATED"/>
    <property type="match status" value="1"/>
</dbReference>
<evidence type="ECO:0000256" key="13">
    <source>
        <dbReference type="PROSITE-ProRule" id="PRU00124"/>
    </source>
</evidence>
<keyword evidence="2" id="KW-0245">EGF-like domain</keyword>
<name>A0A8J9UBU5_9NEOP</name>
<dbReference type="GO" id="GO:0005041">
    <property type="term" value="F:low-density lipoprotein particle receptor activity"/>
    <property type="evidence" value="ECO:0007669"/>
    <property type="project" value="TreeGrafter"/>
</dbReference>
<evidence type="ECO:0000256" key="12">
    <source>
        <dbReference type="ARBA" id="ARBA00023180"/>
    </source>
</evidence>
<dbReference type="InterPro" id="IPR000033">
    <property type="entry name" value="LDLR_classB_rpt"/>
</dbReference>
<keyword evidence="4" id="KW-0812">Transmembrane</keyword>
<proteinExistence type="predicted"/>
<keyword evidence="16" id="KW-1185">Reference proteome</keyword>
<dbReference type="EMBL" id="OV170232">
    <property type="protein sequence ID" value="CAH0717531.1"/>
    <property type="molecule type" value="Genomic_DNA"/>
</dbReference>
<dbReference type="SUPFAM" id="SSF63825">
    <property type="entry name" value="YWTD domain"/>
    <property type="match status" value="1"/>
</dbReference>
<feature type="disulfide bond" evidence="13">
    <location>
        <begin position="332"/>
        <end position="347"/>
    </location>
</feature>
<dbReference type="GO" id="GO:0006897">
    <property type="term" value="P:endocytosis"/>
    <property type="evidence" value="ECO:0007669"/>
    <property type="project" value="UniProtKB-KW"/>
</dbReference>
<dbReference type="InterPro" id="IPR036055">
    <property type="entry name" value="LDL_receptor-like_sf"/>
</dbReference>
<accession>A0A8J9UBU5</accession>
<evidence type="ECO:0000256" key="3">
    <source>
        <dbReference type="ARBA" id="ARBA00022583"/>
    </source>
</evidence>
<dbReference type="CDD" id="cd00112">
    <property type="entry name" value="LDLa"/>
    <property type="match status" value="6"/>
</dbReference>
<evidence type="ECO:0000256" key="2">
    <source>
        <dbReference type="ARBA" id="ARBA00022536"/>
    </source>
</evidence>
<feature type="disulfide bond" evidence="13">
    <location>
        <begin position="394"/>
        <end position="409"/>
    </location>
</feature>
<evidence type="ECO:0000256" key="10">
    <source>
        <dbReference type="ARBA" id="ARBA00023157"/>
    </source>
</evidence>
<dbReference type="InterPro" id="IPR051221">
    <property type="entry name" value="LDLR-related"/>
</dbReference>
<keyword evidence="8" id="KW-1133">Transmembrane helix</keyword>
<dbReference type="Pfam" id="PF00057">
    <property type="entry name" value="Ldl_recept_a"/>
    <property type="match status" value="6"/>
</dbReference>
<evidence type="ECO:0000256" key="1">
    <source>
        <dbReference type="ARBA" id="ARBA00004167"/>
    </source>
</evidence>
<dbReference type="PROSITE" id="PS50068">
    <property type="entry name" value="LDLRA_2"/>
    <property type="match status" value="6"/>
</dbReference>
<evidence type="ECO:0000256" key="8">
    <source>
        <dbReference type="ARBA" id="ARBA00022989"/>
    </source>
</evidence>
<comment type="subcellular location">
    <subcellularLocation>
        <location evidence="1">Membrane</location>
        <topology evidence="1">Single-pass membrane protein</topology>
    </subcellularLocation>
</comment>
<feature type="non-terminal residue" evidence="15">
    <location>
        <position position="477"/>
    </location>
</feature>
<feature type="disulfide bond" evidence="13">
    <location>
        <begin position="320"/>
        <end position="338"/>
    </location>
</feature>
<feature type="disulfide bond" evidence="13">
    <location>
        <begin position="185"/>
        <end position="197"/>
    </location>
</feature>
<dbReference type="Gene3D" id="2.120.10.30">
    <property type="entry name" value="TolB, C-terminal domain"/>
    <property type="match status" value="1"/>
</dbReference>
<dbReference type="SMART" id="SM00135">
    <property type="entry name" value="LY"/>
    <property type="match status" value="1"/>
</dbReference>
<dbReference type="SUPFAM" id="SSF57424">
    <property type="entry name" value="LDL receptor-like module"/>
    <property type="match status" value="6"/>
</dbReference>
<keyword evidence="6" id="KW-0677">Repeat</keyword>
<evidence type="ECO:0000256" key="9">
    <source>
        <dbReference type="ARBA" id="ARBA00023136"/>
    </source>
</evidence>
<dbReference type="FunFam" id="4.10.400.10:FF:000065">
    <property type="entry name" value="Transmembrane protease serine 7"/>
    <property type="match status" value="1"/>
</dbReference>
<dbReference type="InterPro" id="IPR023415">
    <property type="entry name" value="LDLR_class-A_CS"/>
</dbReference>
<reference evidence="15" key="1">
    <citation type="submission" date="2021-12" db="EMBL/GenBank/DDBJ databases">
        <authorList>
            <person name="Martin H S."/>
        </authorList>
    </citation>
    <scope>NUCLEOTIDE SEQUENCE</scope>
</reference>
<evidence type="ECO:0000256" key="6">
    <source>
        <dbReference type="ARBA" id="ARBA00022737"/>
    </source>
</evidence>
<dbReference type="Proteomes" id="UP000838878">
    <property type="component" value="Chromosome 12"/>
</dbReference>
<comment type="caution">
    <text evidence="13">Lacks conserved residue(s) required for the propagation of feature annotation.</text>
</comment>
<evidence type="ECO:0000256" key="4">
    <source>
        <dbReference type="ARBA" id="ARBA00022692"/>
    </source>
</evidence>
<organism evidence="15 16">
    <name type="scientific">Brenthis ino</name>
    <name type="common">lesser marbled fritillary</name>
    <dbReference type="NCBI Taxonomy" id="405034"/>
    <lineage>
        <taxon>Eukaryota</taxon>
        <taxon>Metazoa</taxon>
        <taxon>Ecdysozoa</taxon>
        <taxon>Arthropoda</taxon>
        <taxon>Hexapoda</taxon>
        <taxon>Insecta</taxon>
        <taxon>Pterygota</taxon>
        <taxon>Neoptera</taxon>
        <taxon>Endopterygota</taxon>
        <taxon>Lepidoptera</taxon>
        <taxon>Glossata</taxon>
        <taxon>Ditrysia</taxon>
        <taxon>Papilionoidea</taxon>
        <taxon>Nymphalidae</taxon>
        <taxon>Heliconiinae</taxon>
        <taxon>Argynnini</taxon>
        <taxon>Brenthis</taxon>
    </lineage>
</organism>
<feature type="disulfide bond" evidence="13">
    <location>
        <begin position="375"/>
        <end position="387"/>
    </location>
</feature>
<gene>
    <name evidence="15" type="ORF">BINO364_LOCUS4128</name>
</gene>
<dbReference type="InterPro" id="IPR011042">
    <property type="entry name" value="6-blade_b-propeller_TolB-like"/>
</dbReference>
<evidence type="ECO:0000313" key="16">
    <source>
        <dbReference type="Proteomes" id="UP000838878"/>
    </source>
</evidence>
<dbReference type="OrthoDB" id="9990982at2759"/>
<keyword evidence="12" id="KW-0325">Glycoprotein</keyword>
<feature type="disulfide bond" evidence="13">
    <location>
        <begin position="237"/>
        <end position="255"/>
    </location>
</feature>
<evidence type="ECO:0000256" key="7">
    <source>
        <dbReference type="ARBA" id="ARBA00022837"/>
    </source>
</evidence>
<dbReference type="PANTHER" id="PTHR22722:SF5">
    <property type="entry name" value="LOW-DENSITY LIPOPROTEIN RECEPTOR-RELATED PROTEIN 1B"/>
    <property type="match status" value="1"/>
</dbReference>
<evidence type="ECO:0000256" key="11">
    <source>
        <dbReference type="ARBA" id="ARBA00023170"/>
    </source>
</evidence>
<dbReference type="PRINTS" id="PR00261">
    <property type="entry name" value="LDLRECEPTOR"/>
</dbReference>
<protein>
    <submittedName>
        <fullName evidence="15">Uncharacterized protein</fullName>
    </submittedName>
</protein>
<dbReference type="GO" id="GO:0043235">
    <property type="term" value="C:receptor complex"/>
    <property type="evidence" value="ECO:0007669"/>
    <property type="project" value="TreeGrafter"/>
</dbReference>